<evidence type="ECO:0000313" key="2">
    <source>
        <dbReference type="EMBL" id="KAK7006527.1"/>
    </source>
</evidence>
<evidence type="ECO:0000313" key="4">
    <source>
        <dbReference type="Proteomes" id="UP001362999"/>
    </source>
</evidence>
<protein>
    <submittedName>
        <fullName evidence="3">Uncharacterized protein</fullName>
    </submittedName>
</protein>
<feature type="compositionally biased region" description="Polar residues" evidence="1">
    <location>
        <begin position="36"/>
        <end position="48"/>
    </location>
</feature>
<feature type="compositionally biased region" description="Acidic residues" evidence="1">
    <location>
        <begin position="51"/>
        <end position="69"/>
    </location>
</feature>
<organism evidence="3 4">
    <name type="scientific">Favolaschia claudopus</name>
    <dbReference type="NCBI Taxonomy" id="2862362"/>
    <lineage>
        <taxon>Eukaryota</taxon>
        <taxon>Fungi</taxon>
        <taxon>Dikarya</taxon>
        <taxon>Basidiomycota</taxon>
        <taxon>Agaricomycotina</taxon>
        <taxon>Agaricomycetes</taxon>
        <taxon>Agaricomycetidae</taxon>
        <taxon>Agaricales</taxon>
        <taxon>Marasmiineae</taxon>
        <taxon>Mycenaceae</taxon>
        <taxon>Favolaschia</taxon>
    </lineage>
</organism>
<evidence type="ECO:0000256" key="1">
    <source>
        <dbReference type="SAM" id="MobiDB-lite"/>
    </source>
</evidence>
<dbReference type="AlphaFoldDB" id="A0AAW0ACC4"/>
<feature type="region of interest" description="Disordered" evidence="1">
    <location>
        <begin position="1"/>
        <end position="106"/>
    </location>
</feature>
<comment type="caution">
    <text evidence="3">The sequence shown here is derived from an EMBL/GenBank/DDBJ whole genome shotgun (WGS) entry which is preliminary data.</text>
</comment>
<dbReference type="EMBL" id="JAWWNJ010000075">
    <property type="protein sequence ID" value="KAK7006538.1"/>
    <property type="molecule type" value="Genomic_DNA"/>
</dbReference>
<evidence type="ECO:0000313" key="3">
    <source>
        <dbReference type="EMBL" id="KAK7006538.1"/>
    </source>
</evidence>
<keyword evidence="4" id="KW-1185">Reference proteome</keyword>
<gene>
    <name evidence="2" type="ORF">R3P38DRAFT_3213822</name>
    <name evidence="3" type="ORF">R3P38DRAFT_3213839</name>
</gene>
<dbReference type="EMBL" id="JAWWNJ010000075">
    <property type="protein sequence ID" value="KAK7006527.1"/>
    <property type="molecule type" value="Genomic_DNA"/>
</dbReference>
<reference evidence="3 4" key="1">
    <citation type="journal article" date="2024" name="J Genomics">
        <title>Draft genome sequencing and assembly of Favolaschia claudopus CIRM-BRFM 2984 isolated from oak limbs.</title>
        <authorList>
            <person name="Navarro D."/>
            <person name="Drula E."/>
            <person name="Chaduli D."/>
            <person name="Cazenave R."/>
            <person name="Ahrendt S."/>
            <person name="Wang J."/>
            <person name="Lipzen A."/>
            <person name="Daum C."/>
            <person name="Barry K."/>
            <person name="Grigoriev I.V."/>
            <person name="Favel A."/>
            <person name="Rosso M.N."/>
            <person name="Martin F."/>
        </authorList>
    </citation>
    <scope>NUCLEOTIDE SEQUENCE [LARGE SCALE GENOMIC DNA]</scope>
    <source>
        <strain evidence="3 4">CIRM-BRFM 2984</strain>
    </source>
</reference>
<dbReference type="Proteomes" id="UP001362999">
    <property type="component" value="Unassembled WGS sequence"/>
</dbReference>
<proteinExistence type="predicted"/>
<name>A0AAW0ACC4_9AGAR</name>
<sequence length="134" mass="14654">MTAERRAAGSTCSNMMSTDADDIPYISLDTPPPSPTAQIQLQDSTPAVPSSDEDDEENEDDDDDTEDEPAAPRRGTRAQRTGRSPPRVDQSAVEKPWTDTGCCYGLPKIRERPYYPKLKHDVNIDAGGKRGANC</sequence>
<accession>A0AAW0ACC4</accession>